<organism evidence="1">
    <name type="scientific">bioreactor metagenome</name>
    <dbReference type="NCBI Taxonomy" id="1076179"/>
    <lineage>
        <taxon>unclassified sequences</taxon>
        <taxon>metagenomes</taxon>
        <taxon>ecological metagenomes</taxon>
    </lineage>
</organism>
<accession>A0A645CC88</accession>
<sequence length="101" mass="11734">MAKKSARNNDLLFNSKTKTSPKIYSLLVDLVNEDREELAKIVLKVDYLLEYASTSIKQRDFDEAKEALEKANDRINKLIQEGVNTEHLEYLYEGIEKKVKK</sequence>
<comment type="caution">
    <text evidence="1">The sequence shown here is derived from an EMBL/GenBank/DDBJ whole genome shotgun (WGS) entry which is preliminary data.</text>
</comment>
<evidence type="ECO:0000313" key="1">
    <source>
        <dbReference type="EMBL" id="MPM74549.1"/>
    </source>
</evidence>
<name>A0A645CC88_9ZZZZ</name>
<proteinExistence type="predicted"/>
<gene>
    <name evidence="1" type="ORF">SDC9_121537</name>
</gene>
<dbReference type="AlphaFoldDB" id="A0A645CC88"/>
<dbReference type="EMBL" id="VSSQ01026041">
    <property type="protein sequence ID" value="MPM74549.1"/>
    <property type="molecule type" value="Genomic_DNA"/>
</dbReference>
<reference evidence="1" key="1">
    <citation type="submission" date="2019-08" db="EMBL/GenBank/DDBJ databases">
        <authorList>
            <person name="Kucharzyk K."/>
            <person name="Murdoch R.W."/>
            <person name="Higgins S."/>
            <person name="Loffler F."/>
        </authorList>
    </citation>
    <scope>NUCLEOTIDE SEQUENCE</scope>
</reference>
<protein>
    <submittedName>
        <fullName evidence="1">Uncharacterized protein</fullName>
    </submittedName>
</protein>